<dbReference type="Proteomes" id="UP000298663">
    <property type="component" value="Unassembled WGS sequence"/>
</dbReference>
<evidence type="ECO:0000256" key="1">
    <source>
        <dbReference type="SAM" id="SignalP"/>
    </source>
</evidence>
<dbReference type="EMBL" id="AZBU02000014">
    <property type="protein sequence ID" value="TKR58015.1"/>
    <property type="molecule type" value="Genomic_DNA"/>
</dbReference>
<comment type="caution">
    <text evidence="2">The sequence shown here is derived from an EMBL/GenBank/DDBJ whole genome shotgun (WGS) entry which is preliminary data.</text>
</comment>
<keyword evidence="3" id="KW-1185">Reference proteome</keyword>
<gene>
    <name evidence="2" type="ORF">L596_030643</name>
</gene>
<feature type="chain" id="PRO_5020236882" evidence="1">
    <location>
        <begin position="20"/>
        <end position="249"/>
    </location>
</feature>
<proteinExistence type="predicted"/>
<organism evidence="2 3">
    <name type="scientific">Steinernema carpocapsae</name>
    <name type="common">Entomopathogenic nematode</name>
    <dbReference type="NCBI Taxonomy" id="34508"/>
    <lineage>
        <taxon>Eukaryota</taxon>
        <taxon>Metazoa</taxon>
        <taxon>Ecdysozoa</taxon>
        <taxon>Nematoda</taxon>
        <taxon>Chromadorea</taxon>
        <taxon>Rhabditida</taxon>
        <taxon>Tylenchina</taxon>
        <taxon>Panagrolaimomorpha</taxon>
        <taxon>Strongyloidoidea</taxon>
        <taxon>Steinernematidae</taxon>
        <taxon>Steinernema</taxon>
    </lineage>
</organism>
<reference evidence="2 3" key="2">
    <citation type="journal article" date="2019" name="G3 (Bethesda)">
        <title>Hybrid Assembly of the Genome of the Entomopathogenic Nematode Steinernema carpocapsae Identifies the X-Chromosome.</title>
        <authorList>
            <person name="Serra L."/>
            <person name="Macchietto M."/>
            <person name="Macias-Munoz A."/>
            <person name="McGill C.J."/>
            <person name="Rodriguez I.M."/>
            <person name="Rodriguez B."/>
            <person name="Murad R."/>
            <person name="Mortazavi A."/>
        </authorList>
    </citation>
    <scope>NUCLEOTIDE SEQUENCE [LARGE SCALE GENOMIC DNA]</scope>
    <source>
        <strain evidence="2 3">ALL</strain>
    </source>
</reference>
<protein>
    <submittedName>
        <fullName evidence="2">Uncharacterized protein</fullName>
    </submittedName>
</protein>
<reference evidence="2 3" key="1">
    <citation type="journal article" date="2015" name="Genome Biol.">
        <title>Comparative genomics of Steinernema reveals deeply conserved gene regulatory networks.</title>
        <authorList>
            <person name="Dillman A.R."/>
            <person name="Macchietto M."/>
            <person name="Porter C.F."/>
            <person name="Rogers A."/>
            <person name="Williams B."/>
            <person name="Antoshechkin I."/>
            <person name="Lee M.M."/>
            <person name="Goodwin Z."/>
            <person name="Lu X."/>
            <person name="Lewis E.E."/>
            <person name="Goodrich-Blair H."/>
            <person name="Stock S.P."/>
            <person name="Adams B.J."/>
            <person name="Sternberg P.W."/>
            <person name="Mortazavi A."/>
        </authorList>
    </citation>
    <scope>NUCLEOTIDE SEQUENCE [LARGE SCALE GENOMIC DNA]</scope>
    <source>
        <strain evidence="2 3">ALL</strain>
    </source>
</reference>
<dbReference type="OrthoDB" id="5830708at2759"/>
<keyword evidence="1" id="KW-0732">Signal</keyword>
<evidence type="ECO:0000313" key="3">
    <source>
        <dbReference type="Proteomes" id="UP000298663"/>
    </source>
</evidence>
<feature type="signal peptide" evidence="1">
    <location>
        <begin position="1"/>
        <end position="19"/>
    </location>
</feature>
<dbReference type="AlphaFoldDB" id="A0A4V5ZX11"/>
<sequence>MSDYGSLVCITLLLTSTLAAIISNPRLHNDIHHTCQSSEECSSRLNRHWPPYAFVCCTTVVCDATRGGYYLVTSGCSTRHNCKPVIQVHDDKSRLAARFEKHHWDVHENELFGNCPLTHEKLKVPTAIKNATVVTKKASPMTTTAGPTTKAPENPCQGKCVKPEMCCIHIECVDSLQKDAAEYKVEEFCTDSCPLLTYNFGAMYTFYVPPQQWNERFLYEKHQSAPSVEKSCRETKFFYYWMQKKQNLN</sequence>
<evidence type="ECO:0000313" key="2">
    <source>
        <dbReference type="EMBL" id="TKR58015.1"/>
    </source>
</evidence>
<accession>A0A4V5ZX11</accession>
<name>A0A4V5ZX11_STECR</name>